<evidence type="ECO:0000313" key="1">
    <source>
        <dbReference type="EMBL" id="MEQ3550865.1"/>
    </source>
</evidence>
<proteinExistence type="predicted"/>
<protein>
    <submittedName>
        <fullName evidence="1">Uncharacterized protein</fullName>
    </submittedName>
</protein>
<keyword evidence="2" id="KW-1185">Reference proteome</keyword>
<sequence>MTLTVGIVLAVLGYVAAGWWGERAERAARAVAEEALPGGLRVLQVEPPDPVNAPDGSRTVLAVPVDDPDAAVRFPLPSDGRCDATCLEQVRDATELARGRAVEHRVLVATAAGCGLEIAGVTGIDRSDRRSRDADNPVLLVGVTVVADVRPDAGAALTDRLDRCAADLVAARARSADSGPGGTAELDVSVVAPDAAGLAEPVDPALPAVERAARSARAVAAQVRHATTVTAGPGGEHPPSRTTFGPVLDVEGQHRVHGAATGALRWHLDATDVEIVGNPRLRDRAVYLPGTLERARFYTVFGTLTPGERLIGAVDVDVDGADPVVARVFAGSEYAFPYDPDLHGG</sequence>
<dbReference type="RefSeq" id="WP_349297909.1">
    <property type="nucleotide sequence ID" value="NZ_JBEDNQ010000003.1"/>
</dbReference>
<dbReference type="EMBL" id="JBEDNQ010000003">
    <property type="protein sequence ID" value="MEQ3550865.1"/>
    <property type="molecule type" value="Genomic_DNA"/>
</dbReference>
<dbReference type="Proteomes" id="UP001494902">
    <property type="component" value="Unassembled WGS sequence"/>
</dbReference>
<accession>A0ABV1K8R3</accession>
<evidence type="ECO:0000313" key="2">
    <source>
        <dbReference type="Proteomes" id="UP001494902"/>
    </source>
</evidence>
<name>A0ABV1K8R3_9PSEU</name>
<gene>
    <name evidence="1" type="ORF">WIS52_10310</name>
</gene>
<reference evidence="1 2" key="1">
    <citation type="submission" date="2024-03" db="EMBL/GenBank/DDBJ databases">
        <title>Draft genome sequence of Pseudonocardia nematodicida JCM 31783.</title>
        <authorList>
            <person name="Butdee W."/>
            <person name="Duangmal K."/>
        </authorList>
    </citation>
    <scope>NUCLEOTIDE SEQUENCE [LARGE SCALE GENOMIC DNA]</scope>
    <source>
        <strain evidence="1 2">JCM 31783</strain>
    </source>
</reference>
<comment type="caution">
    <text evidence="1">The sequence shown here is derived from an EMBL/GenBank/DDBJ whole genome shotgun (WGS) entry which is preliminary data.</text>
</comment>
<organism evidence="1 2">
    <name type="scientific">Pseudonocardia nematodicida</name>
    <dbReference type="NCBI Taxonomy" id="1206997"/>
    <lineage>
        <taxon>Bacteria</taxon>
        <taxon>Bacillati</taxon>
        <taxon>Actinomycetota</taxon>
        <taxon>Actinomycetes</taxon>
        <taxon>Pseudonocardiales</taxon>
        <taxon>Pseudonocardiaceae</taxon>
        <taxon>Pseudonocardia</taxon>
    </lineage>
</organism>